<name>A0A6S7GEJ1_PARCT</name>
<dbReference type="GO" id="GO:0005634">
    <property type="term" value="C:nucleus"/>
    <property type="evidence" value="ECO:0007669"/>
    <property type="project" value="TreeGrafter"/>
</dbReference>
<evidence type="ECO:0000256" key="1">
    <source>
        <dbReference type="ARBA" id="ARBA00022843"/>
    </source>
</evidence>
<dbReference type="PROSITE" id="PS50217">
    <property type="entry name" value="BZIP"/>
    <property type="match status" value="1"/>
</dbReference>
<comment type="caution">
    <text evidence="9">The sequence shown here is derived from an EMBL/GenBank/DDBJ whole genome shotgun (WGS) entry which is preliminary data.</text>
</comment>
<evidence type="ECO:0000256" key="5">
    <source>
        <dbReference type="ARBA" id="ARBA00023242"/>
    </source>
</evidence>
<dbReference type="PANTHER" id="PTHR46542:SF1">
    <property type="entry name" value="X-BOX BINDING PROTEIN 1"/>
    <property type="match status" value="1"/>
</dbReference>
<feature type="compositionally biased region" description="Low complexity" evidence="7">
    <location>
        <begin position="203"/>
        <end position="215"/>
    </location>
</feature>
<feature type="region of interest" description="Disordered" evidence="7">
    <location>
        <begin position="84"/>
        <end position="129"/>
    </location>
</feature>
<feature type="region of interest" description="Disordered" evidence="7">
    <location>
        <begin position="188"/>
        <end position="242"/>
    </location>
</feature>
<dbReference type="GO" id="GO:0000977">
    <property type="term" value="F:RNA polymerase II transcription regulatory region sequence-specific DNA binding"/>
    <property type="evidence" value="ECO:0007669"/>
    <property type="project" value="TreeGrafter"/>
</dbReference>
<dbReference type="PROSITE" id="PS00036">
    <property type="entry name" value="BZIP_BASIC"/>
    <property type="match status" value="1"/>
</dbReference>
<dbReference type="Proteomes" id="UP001152795">
    <property type="component" value="Unassembled WGS sequence"/>
</dbReference>
<feature type="region of interest" description="Disordered" evidence="7">
    <location>
        <begin position="15"/>
        <end position="55"/>
    </location>
</feature>
<dbReference type="CDD" id="cd14691">
    <property type="entry name" value="bZIP_XBP1"/>
    <property type="match status" value="1"/>
</dbReference>
<dbReference type="EMBL" id="CACRXK020001235">
    <property type="protein sequence ID" value="CAB3987792.1"/>
    <property type="molecule type" value="Genomic_DNA"/>
</dbReference>
<keyword evidence="1" id="KW-0832">Ubl conjugation</keyword>
<dbReference type="SUPFAM" id="SSF57959">
    <property type="entry name" value="Leucine zipper domain"/>
    <property type="match status" value="1"/>
</dbReference>
<keyword evidence="10" id="KW-1185">Reference proteome</keyword>
<proteinExistence type="predicted"/>
<dbReference type="InterPro" id="IPR004827">
    <property type="entry name" value="bZIP"/>
</dbReference>
<dbReference type="SMART" id="SM00338">
    <property type="entry name" value="BRLZ"/>
    <property type="match status" value="1"/>
</dbReference>
<evidence type="ECO:0000256" key="6">
    <source>
        <dbReference type="ARBA" id="ARBA00040165"/>
    </source>
</evidence>
<dbReference type="Pfam" id="PF00170">
    <property type="entry name" value="bZIP_1"/>
    <property type="match status" value="1"/>
</dbReference>
<evidence type="ECO:0000256" key="4">
    <source>
        <dbReference type="ARBA" id="ARBA00023163"/>
    </source>
</evidence>
<keyword evidence="4" id="KW-0804">Transcription</keyword>
<accession>A0A6S7GEJ1</accession>
<evidence type="ECO:0000256" key="3">
    <source>
        <dbReference type="ARBA" id="ARBA00023125"/>
    </source>
</evidence>
<dbReference type="InterPro" id="IPR052470">
    <property type="entry name" value="ER_Stress-Reg_TF"/>
</dbReference>
<keyword evidence="5" id="KW-0539">Nucleus</keyword>
<evidence type="ECO:0000313" key="10">
    <source>
        <dbReference type="Proteomes" id="UP001152795"/>
    </source>
</evidence>
<dbReference type="Gene3D" id="1.20.5.170">
    <property type="match status" value="1"/>
</dbReference>
<organism evidence="9 10">
    <name type="scientific">Paramuricea clavata</name>
    <name type="common">Red gorgonian</name>
    <name type="synonym">Violescent sea-whip</name>
    <dbReference type="NCBI Taxonomy" id="317549"/>
    <lineage>
        <taxon>Eukaryota</taxon>
        <taxon>Metazoa</taxon>
        <taxon>Cnidaria</taxon>
        <taxon>Anthozoa</taxon>
        <taxon>Octocorallia</taxon>
        <taxon>Malacalcyonacea</taxon>
        <taxon>Plexauridae</taxon>
        <taxon>Paramuricea</taxon>
    </lineage>
</organism>
<dbReference type="PANTHER" id="PTHR46542">
    <property type="entry name" value="X-BOX BINDING PROTEIN 1"/>
    <property type="match status" value="1"/>
</dbReference>
<evidence type="ECO:0000313" key="9">
    <source>
        <dbReference type="EMBL" id="CAB3987792.1"/>
    </source>
</evidence>
<keyword evidence="3" id="KW-0238">DNA-binding</keyword>
<dbReference type="GO" id="GO:0000981">
    <property type="term" value="F:DNA-binding transcription factor activity, RNA polymerase II-specific"/>
    <property type="evidence" value="ECO:0007669"/>
    <property type="project" value="TreeGrafter"/>
</dbReference>
<dbReference type="AlphaFoldDB" id="A0A6S7GEJ1"/>
<evidence type="ECO:0000259" key="8">
    <source>
        <dbReference type="PROSITE" id="PS50217"/>
    </source>
</evidence>
<reference evidence="9" key="1">
    <citation type="submission" date="2020-04" db="EMBL/GenBank/DDBJ databases">
        <authorList>
            <person name="Alioto T."/>
            <person name="Alioto T."/>
            <person name="Gomez Garrido J."/>
        </authorList>
    </citation>
    <scope>NUCLEOTIDE SEQUENCE</scope>
    <source>
        <strain evidence="9">A484AB</strain>
    </source>
</reference>
<dbReference type="InterPro" id="IPR046347">
    <property type="entry name" value="bZIP_sf"/>
</dbReference>
<evidence type="ECO:0000256" key="2">
    <source>
        <dbReference type="ARBA" id="ARBA00023015"/>
    </source>
</evidence>
<protein>
    <recommendedName>
        <fullName evidence="6">X-box-binding protein 1</fullName>
    </recommendedName>
</protein>
<dbReference type="OrthoDB" id="20960at2759"/>
<gene>
    <name evidence="9" type="ORF">PACLA_8A012821</name>
</gene>
<feature type="domain" description="BZIP" evidence="8">
    <location>
        <begin position="31"/>
        <end position="94"/>
    </location>
</feature>
<sequence>MALINPAILLDPPCEPGCPRKRRRLDNLTPEERALRRKLKNRVAAQTARDRKKARMTELEESLALFEEQNKKLMKENKDLKVRASTLETENTDLKSRLGLTPPSSPTSSEDTTPSPLPSPPHSPCLDEPTGIVVKQEKESSEYAELNVSQQKEHSPIPFLSLLTTTVLLHLLSLMSYSAFLKITSHATQTSSSASNKSKKMFSSSVQESQKSLSSNKNDEKQNFQKKWGKTQNAWNPPAENL</sequence>
<keyword evidence="2" id="KW-0805">Transcription regulation</keyword>
<evidence type="ECO:0000256" key="7">
    <source>
        <dbReference type="SAM" id="MobiDB-lite"/>
    </source>
</evidence>